<dbReference type="Gene3D" id="3.40.190.10">
    <property type="entry name" value="Periplasmic binding protein-like II"/>
    <property type="match status" value="2"/>
</dbReference>
<feature type="signal peptide" evidence="2">
    <location>
        <begin position="1"/>
        <end position="23"/>
    </location>
</feature>
<keyword evidence="4" id="KW-1185">Reference proteome</keyword>
<protein>
    <submittedName>
        <fullName evidence="3">ABC transporter substrate-binding protein</fullName>
    </submittedName>
</protein>
<organism evidence="3 4">
    <name type="scientific">Lapidilactobacillus mulanensis</name>
    <dbReference type="NCBI Taxonomy" id="2485999"/>
    <lineage>
        <taxon>Bacteria</taxon>
        <taxon>Bacillati</taxon>
        <taxon>Bacillota</taxon>
        <taxon>Bacilli</taxon>
        <taxon>Lactobacillales</taxon>
        <taxon>Lactobacillaceae</taxon>
        <taxon>Lapidilactobacillus</taxon>
    </lineage>
</organism>
<keyword evidence="1 2" id="KW-0732">Signal</keyword>
<evidence type="ECO:0000313" key="4">
    <source>
        <dbReference type="Proteomes" id="UP001597244"/>
    </source>
</evidence>
<gene>
    <name evidence="3" type="ORF">ACFQ4L_00355</name>
</gene>
<name>A0ABW4DNB2_9LACO</name>
<dbReference type="PANTHER" id="PTHR43649">
    <property type="entry name" value="ARABINOSE-BINDING PROTEIN-RELATED"/>
    <property type="match status" value="1"/>
</dbReference>
<dbReference type="Proteomes" id="UP001597244">
    <property type="component" value="Unassembled WGS sequence"/>
</dbReference>
<accession>A0ABW4DNB2</accession>
<evidence type="ECO:0000256" key="2">
    <source>
        <dbReference type="SAM" id="SignalP"/>
    </source>
</evidence>
<evidence type="ECO:0000256" key="1">
    <source>
        <dbReference type="ARBA" id="ARBA00022729"/>
    </source>
</evidence>
<dbReference type="PANTHER" id="PTHR43649:SF33">
    <property type="entry name" value="POLYGALACTURONAN_RHAMNOGALACTURONAN-BINDING PROTEIN YTCQ"/>
    <property type="match status" value="1"/>
</dbReference>
<dbReference type="RefSeq" id="WP_225417338.1">
    <property type="nucleotide sequence ID" value="NZ_JBHTOF010000009.1"/>
</dbReference>
<dbReference type="SUPFAM" id="SSF53850">
    <property type="entry name" value="Periplasmic binding protein-like II"/>
    <property type="match status" value="1"/>
</dbReference>
<feature type="chain" id="PRO_5046912275" evidence="2">
    <location>
        <begin position="24"/>
        <end position="554"/>
    </location>
</feature>
<evidence type="ECO:0000313" key="3">
    <source>
        <dbReference type="EMBL" id="MFD1464546.1"/>
    </source>
</evidence>
<dbReference type="InterPro" id="IPR050490">
    <property type="entry name" value="Bact_solute-bd_prot1"/>
</dbReference>
<dbReference type="EMBL" id="JBHTOF010000009">
    <property type="protein sequence ID" value="MFD1464546.1"/>
    <property type="molecule type" value="Genomic_DNA"/>
</dbReference>
<dbReference type="PROSITE" id="PS51257">
    <property type="entry name" value="PROKAR_LIPOPROTEIN"/>
    <property type="match status" value="1"/>
</dbReference>
<comment type="caution">
    <text evidence="3">The sequence shown here is derived from an EMBL/GenBank/DDBJ whole genome shotgun (WGS) entry which is preliminary data.</text>
</comment>
<reference evidence="4" key="1">
    <citation type="journal article" date="2019" name="Int. J. Syst. Evol. Microbiol.">
        <title>The Global Catalogue of Microorganisms (GCM) 10K type strain sequencing project: providing services to taxonomists for standard genome sequencing and annotation.</title>
        <authorList>
            <consortium name="The Broad Institute Genomics Platform"/>
            <consortium name="The Broad Institute Genome Sequencing Center for Infectious Disease"/>
            <person name="Wu L."/>
            <person name="Ma J."/>
        </authorList>
    </citation>
    <scope>NUCLEOTIDE SEQUENCE [LARGE SCALE GENOMIC DNA]</scope>
    <source>
        <strain evidence="4">CCM 8951</strain>
    </source>
</reference>
<proteinExistence type="predicted"/>
<sequence length="554" mass="61700">MKINAKIIASTILLCAVPLLLTACMSKGESSSDKDNVAATVAEKKPFAKYKNTVKYTVGKSIPGAPKLPKGDSYENNVYTRYIKKNLNAVSVDKFEAENGDNYDQKVAMAISTGDLPDIMAVNQSQLQQLVDNDLIQDLSSVYKTSTTKSIKKMYDSYGGRPLKQATFNGKLMALPTTQTNNLPTMLWVRKDWMDKLGLAEPKTIDDVENILEQFVTKDPGNNGAGKTIGLGLSKTVGGSYASLFQADDVMSKFNSFPRQWIKQDGKVVYGSTTPETKKALGYLQGWFKKGLIDPQMSVRDKIESILISGQCGAFFGPWWSGDYPLTDAYKNNPKADWQPYVITDKDGKVKAYTQNTAGSYFVVRKGFKHPELLAKIASLLNDKLVYKDYAYKPIVNYGLKGYDGGKPVDLLINYATATTDMHDNIMKAVNGKKDPKTLILDDYQNYKKIKAYNADPANADNNAWSGHITRDVSTGKMKDTLSKIEEVHPVFFGQTATMKQKWANLNKMEDATFLKIVTNQESVDKFDDFVKSWHKLGGDEITKEVKQEIKSQN</sequence>